<keyword evidence="4" id="KW-1185">Reference proteome</keyword>
<accession>A0A0D2NJR7</accession>
<organism evidence="3 4">
    <name type="scientific">Hypholoma sublateritium (strain FD-334 SS-4)</name>
    <dbReference type="NCBI Taxonomy" id="945553"/>
    <lineage>
        <taxon>Eukaryota</taxon>
        <taxon>Fungi</taxon>
        <taxon>Dikarya</taxon>
        <taxon>Basidiomycota</taxon>
        <taxon>Agaricomycotina</taxon>
        <taxon>Agaricomycetes</taxon>
        <taxon>Agaricomycetidae</taxon>
        <taxon>Agaricales</taxon>
        <taxon>Agaricineae</taxon>
        <taxon>Strophariaceae</taxon>
        <taxon>Hypholoma</taxon>
    </lineage>
</organism>
<dbReference type="STRING" id="945553.A0A0D2NJR7"/>
<feature type="transmembrane region" description="Helical" evidence="2">
    <location>
        <begin position="270"/>
        <end position="288"/>
    </location>
</feature>
<reference evidence="4" key="1">
    <citation type="submission" date="2014-04" db="EMBL/GenBank/DDBJ databases">
        <title>Evolutionary Origins and Diversification of the Mycorrhizal Mutualists.</title>
        <authorList>
            <consortium name="DOE Joint Genome Institute"/>
            <consortium name="Mycorrhizal Genomics Consortium"/>
            <person name="Kohler A."/>
            <person name="Kuo A."/>
            <person name="Nagy L.G."/>
            <person name="Floudas D."/>
            <person name="Copeland A."/>
            <person name="Barry K.W."/>
            <person name="Cichocki N."/>
            <person name="Veneault-Fourrey C."/>
            <person name="LaButti K."/>
            <person name="Lindquist E.A."/>
            <person name="Lipzen A."/>
            <person name="Lundell T."/>
            <person name="Morin E."/>
            <person name="Murat C."/>
            <person name="Riley R."/>
            <person name="Ohm R."/>
            <person name="Sun H."/>
            <person name="Tunlid A."/>
            <person name="Henrissat B."/>
            <person name="Grigoriev I.V."/>
            <person name="Hibbett D.S."/>
            <person name="Martin F."/>
        </authorList>
    </citation>
    <scope>NUCLEOTIDE SEQUENCE [LARGE SCALE GENOMIC DNA]</scope>
    <source>
        <strain evidence="4">FD-334 SS-4</strain>
    </source>
</reference>
<keyword evidence="2" id="KW-0472">Membrane</keyword>
<gene>
    <name evidence="3" type="ORF">HYPSUDRAFT_147184</name>
</gene>
<evidence type="ECO:0000313" key="4">
    <source>
        <dbReference type="Proteomes" id="UP000054270"/>
    </source>
</evidence>
<feature type="compositionally biased region" description="Polar residues" evidence="1">
    <location>
        <begin position="113"/>
        <end position="137"/>
    </location>
</feature>
<proteinExistence type="predicted"/>
<evidence type="ECO:0000256" key="1">
    <source>
        <dbReference type="SAM" id="MobiDB-lite"/>
    </source>
</evidence>
<keyword evidence="2" id="KW-1133">Transmembrane helix</keyword>
<dbReference type="EMBL" id="KN817614">
    <property type="protein sequence ID" value="KJA16811.1"/>
    <property type="molecule type" value="Genomic_DNA"/>
</dbReference>
<protein>
    <submittedName>
        <fullName evidence="3">Uncharacterized protein</fullName>
    </submittedName>
</protein>
<sequence length="289" mass="30745">MLIGTPGSASDDNVNDVKVAIRNRRRPCQAPLIQNELSLSTNPKKIVDCFSQPGAVDGDGDEYVVASKGARMVRWQDLVSTANANPVAVNKTMKSKTSVRSLMPGTLIPPSPESSSAGCPSASFLKQESPSVSSMCPSEQLGKDSEESEDLASNSDDCAPSELTVRRRHAASLSRTKSPVERDIFVSKLSGEAPATIYIIPKAEVDIVFKQAVSLQFIAELVMNKDDDDPNALIILGREEKAVKMLLRKVETKNGKAQAAKYKGLSTLRAVAGAVVVGAVGAWAGLAFT</sequence>
<name>A0A0D2NJR7_HYPSF</name>
<evidence type="ECO:0000313" key="3">
    <source>
        <dbReference type="EMBL" id="KJA16811.1"/>
    </source>
</evidence>
<dbReference type="Proteomes" id="UP000054270">
    <property type="component" value="Unassembled WGS sequence"/>
</dbReference>
<keyword evidence="2" id="KW-0812">Transmembrane</keyword>
<evidence type="ECO:0000256" key="2">
    <source>
        <dbReference type="SAM" id="Phobius"/>
    </source>
</evidence>
<dbReference type="OrthoDB" id="3263613at2759"/>
<dbReference type="AlphaFoldDB" id="A0A0D2NJR7"/>
<feature type="region of interest" description="Disordered" evidence="1">
    <location>
        <begin position="95"/>
        <end position="159"/>
    </location>
</feature>